<organism evidence="2 3">
    <name type="scientific">Salipiger abyssi</name>
    <dbReference type="NCBI Taxonomy" id="1250539"/>
    <lineage>
        <taxon>Bacteria</taxon>
        <taxon>Pseudomonadati</taxon>
        <taxon>Pseudomonadota</taxon>
        <taxon>Alphaproteobacteria</taxon>
        <taxon>Rhodobacterales</taxon>
        <taxon>Roseobacteraceae</taxon>
        <taxon>Salipiger</taxon>
    </lineage>
</organism>
<dbReference type="STRING" id="1250539.Ga0080574_TMP3463"/>
<feature type="compositionally biased region" description="Polar residues" evidence="1">
    <location>
        <begin position="33"/>
        <end position="49"/>
    </location>
</feature>
<proteinExistence type="predicted"/>
<evidence type="ECO:0000256" key="1">
    <source>
        <dbReference type="SAM" id="MobiDB-lite"/>
    </source>
</evidence>
<feature type="region of interest" description="Disordered" evidence="1">
    <location>
        <begin position="1"/>
        <end position="49"/>
    </location>
</feature>
<dbReference type="KEGG" id="paby:Ga0080574_TMP3463"/>
<sequence length="49" mass="4851">MKCDQCGACGCSGQKGPAGELGRSGPGHGSIPSLRSDSCVNQFPNSPAT</sequence>
<accession>A0A1P8UWN3</accession>
<protein>
    <submittedName>
        <fullName evidence="2">Uncharacterized protein</fullName>
    </submittedName>
</protein>
<name>A0A1P8UWN3_9RHOB</name>
<dbReference type="Proteomes" id="UP000187059">
    <property type="component" value="Chromosome"/>
</dbReference>
<evidence type="ECO:0000313" key="2">
    <source>
        <dbReference type="EMBL" id="APZ53797.1"/>
    </source>
</evidence>
<reference evidence="2 3" key="1">
    <citation type="submission" date="2016-04" db="EMBL/GenBank/DDBJ databases">
        <title>Deep-sea bacteria in the southern Pacific.</title>
        <authorList>
            <person name="Tang K."/>
        </authorList>
    </citation>
    <scope>NUCLEOTIDE SEQUENCE [LARGE SCALE GENOMIC DNA]</scope>
    <source>
        <strain evidence="2 3">JLT2014</strain>
    </source>
</reference>
<dbReference type="EMBL" id="CP015093">
    <property type="protein sequence ID" value="APZ53797.1"/>
    <property type="molecule type" value="Genomic_DNA"/>
</dbReference>
<gene>
    <name evidence="2" type="ORF">Ga0080574_TMP3463</name>
</gene>
<evidence type="ECO:0000313" key="3">
    <source>
        <dbReference type="Proteomes" id="UP000187059"/>
    </source>
</evidence>
<keyword evidence="3" id="KW-1185">Reference proteome</keyword>
<dbReference type="AlphaFoldDB" id="A0A1P8UWN3"/>